<organism evidence="1 2">
    <name type="scientific">Artemia franciscana</name>
    <name type="common">Brine shrimp</name>
    <name type="synonym">Artemia sanfranciscana</name>
    <dbReference type="NCBI Taxonomy" id="6661"/>
    <lineage>
        <taxon>Eukaryota</taxon>
        <taxon>Metazoa</taxon>
        <taxon>Ecdysozoa</taxon>
        <taxon>Arthropoda</taxon>
        <taxon>Crustacea</taxon>
        <taxon>Branchiopoda</taxon>
        <taxon>Anostraca</taxon>
        <taxon>Artemiidae</taxon>
        <taxon>Artemia</taxon>
    </lineage>
</organism>
<reference evidence="1" key="1">
    <citation type="submission" date="2023-07" db="EMBL/GenBank/DDBJ databases">
        <title>Chromosome-level genome assembly of Artemia franciscana.</title>
        <authorList>
            <person name="Jo E."/>
        </authorList>
    </citation>
    <scope>NUCLEOTIDE SEQUENCE</scope>
    <source>
        <tissue evidence="1">Whole body</tissue>
    </source>
</reference>
<gene>
    <name evidence="1" type="ORF">QYM36_011112</name>
</gene>
<dbReference type="EMBL" id="JAVRJZ010000015">
    <property type="protein sequence ID" value="KAK2712311.1"/>
    <property type="molecule type" value="Genomic_DNA"/>
</dbReference>
<feature type="non-terminal residue" evidence="1">
    <location>
        <position position="1"/>
    </location>
</feature>
<evidence type="ECO:0000313" key="2">
    <source>
        <dbReference type="Proteomes" id="UP001187531"/>
    </source>
</evidence>
<name>A0AA88HR33_ARTSF</name>
<comment type="caution">
    <text evidence="1">The sequence shown here is derived from an EMBL/GenBank/DDBJ whole genome shotgun (WGS) entry which is preliminary data.</text>
</comment>
<sequence>DKWTNQRSTCNEDTYDCSTRSDNMTEDFRNPKAQQTAEHYEMDFYVGRMSIH</sequence>
<dbReference type="Proteomes" id="UP001187531">
    <property type="component" value="Unassembled WGS sequence"/>
</dbReference>
<evidence type="ECO:0000313" key="1">
    <source>
        <dbReference type="EMBL" id="KAK2712311.1"/>
    </source>
</evidence>
<proteinExistence type="predicted"/>
<keyword evidence="2" id="KW-1185">Reference proteome</keyword>
<dbReference type="AlphaFoldDB" id="A0AA88HR33"/>
<feature type="non-terminal residue" evidence="1">
    <location>
        <position position="52"/>
    </location>
</feature>
<protein>
    <submittedName>
        <fullName evidence="1">Uncharacterized protein</fullName>
    </submittedName>
</protein>
<accession>A0AA88HR33</accession>